<comment type="caution">
    <text evidence="16">The sequence shown here is derived from an EMBL/GenBank/DDBJ whole genome shotgun (WGS) entry which is preliminary data.</text>
</comment>
<dbReference type="InterPro" id="IPR005959">
    <property type="entry name" value="Fumarylacetoacetase"/>
</dbReference>
<gene>
    <name evidence="16" type="ORF">Aru02nite_68620</name>
</gene>
<dbReference type="InterPro" id="IPR036663">
    <property type="entry name" value="Fumarylacetoacetase_C_sf"/>
</dbReference>
<feature type="binding site" evidence="13">
    <location>
        <position position="201"/>
    </location>
    <ligand>
        <name>Ca(2+)</name>
        <dbReference type="ChEBI" id="CHEBI:29108"/>
    </ligand>
</feature>
<feature type="domain" description="Fumarylacetoacetase N-terminal" evidence="15">
    <location>
        <begin position="17"/>
        <end position="120"/>
    </location>
</feature>
<dbReference type="GO" id="GO:0006572">
    <property type="term" value="P:L-tyrosine catabolic process"/>
    <property type="evidence" value="ECO:0007669"/>
    <property type="project" value="UniProtKB-KW"/>
</dbReference>
<dbReference type="Pfam" id="PF01557">
    <property type="entry name" value="FAA_hydrolase"/>
    <property type="match status" value="1"/>
</dbReference>
<comment type="cofactor">
    <cofactor evidence="2 13">
        <name>Mg(2+)</name>
        <dbReference type="ChEBI" id="CHEBI:18420"/>
    </cofactor>
</comment>
<reference evidence="16" key="1">
    <citation type="submission" date="2021-01" db="EMBL/GenBank/DDBJ databases">
        <title>Whole genome shotgun sequence of Actinocatenispora rupis NBRC 107355.</title>
        <authorList>
            <person name="Komaki H."/>
            <person name="Tamura T."/>
        </authorList>
    </citation>
    <scope>NUCLEOTIDE SEQUENCE</scope>
    <source>
        <strain evidence="16">NBRC 107355</strain>
    </source>
</reference>
<name>A0A8J3JHI4_9ACTN</name>
<feature type="domain" description="Fumarylacetoacetase-like C-terminal" evidence="14">
    <location>
        <begin position="127"/>
        <end position="401"/>
    </location>
</feature>
<feature type="binding site" evidence="12">
    <location>
        <position position="244"/>
    </location>
    <ligand>
        <name>substrate</name>
    </ligand>
</feature>
<dbReference type="Pfam" id="PF09298">
    <property type="entry name" value="FAA_hydrolase_N"/>
    <property type="match status" value="1"/>
</dbReference>
<keyword evidence="5 13" id="KW-0479">Metal-binding</keyword>
<feature type="binding site" evidence="12">
    <location>
        <position position="144"/>
    </location>
    <ligand>
        <name>substrate</name>
    </ligand>
</feature>
<dbReference type="Gene3D" id="3.90.850.10">
    <property type="entry name" value="Fumarylacetoacetase-like, C-terminal domain"/>
    <property type="match status" value="1"/>
</dbReference>
<keyword evidence="8 13" id="KW-0460">Magnesium</keyword>
<dbReference type="InterPro" id="IPR036462">
    <property type="entry name" value="Fumarylacetoacetase_N_sf"/>
</dbReference>
<feature type="binding site" evidence="13">
    <location>
        <position position="199"/>
    </location>
    <ligand>
        <name>Ca(2+)</name>
        <dbReference type="ChEBI" id="CHEBI:29108"/>
    </ligand>
</feature>
<comment type="cofactor">
    <cofactor evidence="1 13">
        <name>Ca(2+)</name>
        <dbReference type="ChEBI" id="CHEBI:29108"/>
    </cofactor>
</comment>
<evidence type="ECO:0000259" key="15">
    <source>
        <dbReference type="Pfam" id="PF09298"/>
    </source>
</evidence>
<evidence type="ECO:0000256" key="1">
    <source>
        <dbReference type="ARBA" id="ARBA00001913"/>
    </source>
</evidence>
<protein>
    <recommendedName>
        <fullName evidence="4">fumarylacetoacetase</fullName>
        <ecNumber evidence="4">3.7.1.2</ecNumber>
    </recommendedName>
</protein>
<keyword evidence="7 13" id="KW-0106">Calcium</keyword>
<evidence type="ECO:0000313" key="16">
    <source>
        <dbReference type="EMBL" id="GID15973.1"/>
    </source>
</evidence>
<evidence type="ECO:0000313" key="17">
    <source>
        <dbReference type="Proteomes" id="UP000612808"/>
    </source>
</evidence>
<keyword evidence="17" id="KW-1185">Reference proteome</keyword>
<feature type="binding site" evidence="12">
    <location>
        <position position="130"/>
    </location>
    <ligand>
        <name>substrate</name>
    </ligand>
</feature>
<feature type="binding site" evidence="13">
    <location>
        <position position="128"/>
    </location>
    <ligand>
        <name>Ca(2+)</name>
        <dbReference type="ChEBI" id="CHEBI:29108"/>
    </ligand>
</feature>
<evidence type="ECO:0000256" key="8">
    <source>
        <dbReference type="ARBA" id="ARBA00022842"/>
    </source>
</evidence>
<feature type="binding site" evidence="13">
    <location>
        <position position="233"/>
    </location>
    <ligand>
        <name>Mg(2+)</name>
        <dbReference type="ChEBI" id="CHEBI:18420"/>
    </ligand>
</feature>
<organism evidence="16 17">
    <name type="scientific">Actinocatenispora rupis</name>
    <dbReference type="NCBI Taxonomy" id="519421"/>
    <lineage>
        <taxon>Bacteria</taxon>
        <taxon>Bacillati</taxon>
        <taxon>Actinomycetota</taxon>
        <taxon>Actinomycetes</taxon>
        <taxon>Micromonosporales</taxon>
        <taxon>Micromonosporaceae</taxon>
        <taxon>Actinocatenispora</taxon>
    </lineage>
</organism>
<evidence type="ECO:0000259" key="14">
    <source>
        <dbReference type="Pfam" id="PF01557"/>
    </source>
</evidence>
<dbReference type="PANTHER" id="PTHR43069">
    <property type="entry name" value="FUMARYLACETOACETASE"/>
    <property type="match status" value="1"/>
</dbReference>
<dbReference type="Proteomes" id="UP000612808">
    <property type="component" value="Unassembled WGS sequence"/>
</dbReference>
<evidence type="ECO:0000256" key="3">
    <source>
        <dbReference type="ARBA" id="ARBA00004782"/>
    </source>
</evidence>
<evidence type="ECO:0000256" key="12">
    <source>
        <dbReference type="PIRSR" id="PIRSR605959-2"/>
    </source>
</evidence>
<feature type="binding site" evidence="13">
    <location>
        <position position="257"/>
    </location>
    <ligand>
        <name>Mg(2+)</name>
        <dbReference type="ChEBI" id="CHEBI:18420"/>
    </ligand>
</feature>
<evidence type="ECO:0000256" key="10">
    <source>
        <dbReference type="ARBA" id="ARBA00023232"/>
    </source>
</evidence>
<feature type="active site" description="Proton acceptor" evidence="11">
    <location>
        <position position="135"/>
    </location>
</feature>
<dbReference type="Gene3D" id="2.30.30.230">
    <property type="entry name" value="Fumarylacetoacetase, N-terminal domain"/>
    <property type="match status" value="1"/>
</dbReference>
<dbReference type="GO" id="GO:0006559">
    <property type="term" value="P:L-phenylalanine catabolic process"/>
    <property type="evidence" value="ECO:0007669"/>
    <property type="project" value="UniProtKB-UniPathway"/>
</dbReference>
<keyword evidence="9" id="KW-0828">Tyrosine catabolism</keyword>
<dbReference type="NCBIfam" id="TIGR01266">
    <property type="entry name" value="fum_ac_acetase"/>
    <property type="match status" value="1"/>
</dbReference>
<keyword evidence="6" id="KW-0378">Hydrolase</keyword>
<evidence type="ECO:0000256" key="13">
    <source>
        <dbReference type="PIRSR" id="PIRSR605959-3"/>
    </source>
</evidence>
<dbReference type="GO" id="GO:0004334">
    <property type="term" value="F:fumarylacetoacetase activity"/>
    <property type="evidence" value="ECO:0007669"/>
    <property type="project" value="UniProtKB-EC"/>
</dbReference>
<dbReference type="PANTHER" id="PTHR43069:SF2">
    <property type="entry name" value="FUMARYLACETOACETASE"/>
    <property type="match status" value="1"/>
</dbReference>
<dbReference type="GO" id="GO:1902000">
    <property type="term" value="P:homogentisate catabolic process"/>
    <property type="evidence" value="ECO:0007669"/>
    <property type="project" value="TreeGrafter"/>
</dbReference>
<evidence type="ECO:0000256" key="5">
    <source>
        <dbReference type="ARBA" id="ARBA00022723"/>
    </source>
</evidence>
<evidence type="ECO:0000256" key="6">
    <source>
        <dbReference type="ARBA" id="ARBA00022801"/>
    </source>
</evidence>
<dbReference type="AlphaFoldDB" id="A0A8J3JHI4"/>
<dbReference type="EMBL" id="BOMB01000050">
    <property type="protein sequence ID" value="GID15973.1"/>
    <property type="molecule type" value="Genomic_DNA"/>
</dbReference>
<dbReference type="SUPFAM" id="SSF63433">
    <property type="entry name" value="Fumarylacetoacetate hydrolase, FAH, N-terminal domain"/>
    <property type="match status" value="1"/>
</dbReference>
<dbReference type="InterPro" id="IPR011234">
    <property type="entry name" value="Fumarylacetoacetase-like_C"/>
</dbReference>
<evidence type="ECO:0000256" key="4">
    <source>
        <dbReference type="ARBA" id="ARBA00012094"/>
    </source>
</evidence>
<dbReference type="SUPFAM" id="SSF56529">
    <property type="entry name" value="FAH"/>
    <property type="match status" value="1"/>
</dbReference>
<dbReference type="EC" id="3.7.1.2" evidence="4"/>
<evidence type="ECO:0000256" key="11">
    <source>
        <dbReference type="PIRSR" id="PIRSR605959-1"/>
    </source>
</evidence>
<sequence>MQTWIEVPDGSPFPVTNVPYGIVSRGGGRPHVAVAIGDHVLSLAAAAGTGLLDDALRDPELGVVHRDVFDAPSLNGFLALGRPLWTAVRSRLTELLTDPSYEGALRPALVPRAEVRTHLPVEVADYVDFYCFEEHASNVGRIFRPEQAPLLPNWKRLPVGYHGRAGTIVVSGTDVVRPCGQRLVGGDPVYGSSLRLDIEAEVGFVVGTPTRLGQRVPTVDFADHVFGAVLVNDWSARDIQAFEYVPLGPFLGKSFATSVSAWVVPLEALAAARTPVPAQDPVPAGYLRPAGDAYALSLAVQWNGTTVSRPPFADMYWTAAQQLAHLTVNGATLRTGDLYASGTVSGPRPNSGCFLELTWGGRDPVTLDDGSTRTFLVDGDTVTITATAPGADGTTIGFGEVTGRILPAT</sequence>
<keyword evidence="10" id="KW-0585">Phenylalanine catabolism</keyword>
<feature type="binding site" evidence="12">
    <location>
        <position position="343"/>
    </location>
    <ligand>
        <name>substrate</name>
    </ligand>
</feature>
<proteinExistence type="predicted"/>
<evidence type="ECO:0000256" key="9">
    <source>
        <dbReference type="ARBA" id="ARBA00022878"/>
    </source>
</evidence>
<comment type="pathway">
    <text evidence="3">Amino-acid degradation; L-phenylalanine degradation; acetoacetate and fumarate from L-phenylalanine: step 6/6.</text>
</comment>
<evidence type="ECO:0000256" key="2">
    <source>
        <dbReference type="ARBA" id="ARBA00001946"/>
    </source>
</evidence>
<feature type="binding site" evidence="12">
    <location>
        <position position="240"/>
    </location>
    <ligand>
        <name>substrate</name>
    </ligand>
</feature>
<dbReference type="GO" id="GO:0046872">
    <property type="term" value="F:metal ion binding"/>
    <property type="evidence" value="ECO:0007669"/>
    <property type="project" value="UniProtKB-KW"/>
</dbReference>
<feature type="binding site" evidence="13">
    <location>
        <position position="253"/>
    </location>
    <ligand>
        <name>Mg(2+)</name>
        <dbReference type="ChEBI" id="CHEBI:18420"/>
    </ligand>
</feature>
<evidence type="ECO:0000256" key="7">
    <source>
        <dbReference type="ARBA" id="ARBA00022837"/>
    </source>
</evidence>
<dbReference type="FunFam" id="3.90.850.10:FF:000011">
    <property type="entry name" value="Fumarylacetoacetase"/>
    <property type="match status" value="1"/>
</dbReference>
<dbReference type="UniPathway" id="UPA00139">
    <property type="reaction ID" value="UER00341"/>
</dbReference>
<dbReference type="InterPro" id="IPR015377">
    <property type="entry name" value="Fumarylacetoacetase_N"/>
</dbReference>
<accession>A0A8J3JHI4</accession>
<dbReference type="RefSeq" id="WP_203664519.1">
    <property type="nucleotide sequence ID" value="NZ_BAAAZM010000001.1"/>
</dbReference>